<dbReference type="RefSeq" id="WP_140872360.1">
    <property type="nucleotide sequence ID" value="NZ_RCZK01000011.1"/>
</dbReference>
<comment type="caution">
    <text evidence="2">The sequence shown here is derived from an EMBL/GenBank/DDBJ whole genome shotgun (WGS) entry which is preliminary data.</text>
</comment>
<name>A0A502CF99_9SPHN</name>
<feature type="transmembrane region" description="Helical" evidence="1">
    <location>
        <begin position="71"/>
        <end position="90"/>
    </location>
</feature>
<dbReference type="OrthoDB" id="9759690at2"/>
<sequence>MLAAAAHGVVSRLGFGMRLWIIVAEADLSGIMALPKRQRYVPLAAGMIVDILNIALITLAITALVRHGDHGFIVVLLQALALQLVVTLLWQFNIFLRTDVYFILCTWFGHPDLDSEARAYLAALLARASFGRLGRASAPQAFRNLAMVRAFAAIWVIGRIAALAMMVVVVLPTLWAYARKAWRAFQDPAASRATAYDLGAFAVLSALLVAIGVFLWIRHRPRSAFGEEG</sequence>
<reference evidence="2 3" key="1">
    <citation type="journal article" date="2019" name="Environ. Microbiol.">
        <title>Species interactions and distinct microbial communities in high Arctic permafrost affected cryosols are associated with the CH4 and CO2 gas fluxes.</title>
        <authorList>
            <person name="Altshuler I."/>
            <person name="Hamel J."/>
            <person name="Turney S."/>
            <person name="Magnuson E."/>
            <person name="Levesque R."/>
            <person name="Greer C."/>
            <person name="Whyte L.G."/>
        </authorList>
    </citation>
    <scope>NUCLEOTIDE SEQUENCE [LARGE SCALE GENOMIC DNA]</scope>
    <source>
        <strain evidence="2 3">S5.1</strain>
    </source>
</reference>
<keyword evidence="1" id="KW-1133">Transmembrane helix</keyword>
<keyword evidence="3" id="KW-1185">Reference proteome</keyword>
<dbReference type="AlphaFoldDB" id="A0A502CF99"/>
<organism evidence="2 3">
    <name type="scientific">Sphingomonas oligophenolica</name>
    <dbReference type="NCBI Taxonomy" id="301154"/>
    <lineage>
        <taxon>Bacteria</taxon>
        <taxon>Pseudomonadati</taxon>
        <taxon>Pseudomonadota</taxon>
        <taxon>Alphaproteobacteria</taxon>
        <taxon>Sphingomonadales</taxon>
        <taxon>Sphingomonadaceae</taxon>
        <taxon>Sphingomonas</taxon>
    </lineage>
</organism>
<protein>
    <submittedName>
        <fullName evidence="2">Uncharacterized protein</fullName>
    </submittedName>
</protein>
<evidence type="ECO:0000256" key="1">
    <source>
        <dbReference type="SAM" id="Phobius"/>
    </source>
</evidence>
<keyword evidence="1" id="KW-0812">Transmembrane</keyword>
<gene>
    <name evidence="2" type="ORF">EAH84_12520</name>
</gene>
<feature type="transmembrane region" description="Helical" evidence="1">
    <location>
        <begin position="198"/>
        <end position="217"/>
    </location>
</feature>
<feature type="transmembrane region" description="Helical" evidence="1">
    <location>
        <begin position="150"/>
        <end position="178"/>
    </location>
</feature>
<accession>A0A502CF99</accession>
<feature type="transmembrane region" description="Helical" evidence="1">
    <location>
        <begin position="41"/>
        <end position="65"/>
    </location>
</feature>
<dbReference type="EMBL" id="RCZK01000011">
    <property type="protein sequence ID" value="TPG10401.1"/>
    <property type="molecule type" value="Genomic_DNA"/>
</dbReference>
<dbReference type="Proteomes" id="UP000318413">
    <property type="component" value="Unassembled WGS sequence"/>
</dbReference>
<proteinExistence type="predicted"/>
<evidence type="ECO:0000313" key="3">
    <source>
        <dbReference type="Proteomes" id="UP000318413"/>
    </source>
</evidence>
<evidence type="ECO:0000313" key="2">
    <source>
        <dbReference type="EMBL" id="TPG10401.1"/>
    </source>
</evidence>
<keyword evidence="1" id="KW-0472">Membrane</keyword>